<evidence type="ECO:0000313" key="13">
    <source>
        <dbReference type="Proteomes" id="UP000596035"/>
    </source>
</evidence>
<dbReference type="GO" id="GO:0003984">
    <property type="term" value="F:acetolactate synthase activity"/>
    <property type="evidence" value="ECO:0007669"/>
    <property type="project" value="UniProtKB-UniRule"/>
</dbReference>
<dbReference type="InterPro" id="IPR054480">
    <property type="entry name" value="AHAS_small-like_ACT"/>
</dbReference>
<organism evidence="11 13">
    <name type="scientific">Acutalibacter muris</name>
    <dbReference type="NCBI Taxonomy" id="1796620"/>
    <lineage>
        <taxon>Bacteria</taxon>
        <taxon>Bacillati</taxon>
        <taxon>Bacillota</taxon>
        <taxon>Clostridia</taxon>
        <taxon>Eubacteriales</taxon>
        <taxon>Acutalibacteraceae</taxon>
        <taxon>Acutalibacter</taxon>
    </lineage>
</organism>
<dbReference type="Proteomes" id="UP000196710">
    <property type="component" value="Chromosome"/>
</dbReference>
<proteinExistence type="inferred from homology"/>
<protein>
    <recommendedName>
        <fullName evidence="8">Acetolactate synthase small subunit</fullName>
        <shortName evidence="8">AHAS</shortName>
        <shortName evidence="8">ALS</shortName>
        <ecNumber evidence="8">2.2.1.6</ecNumber>
    </recommendedName>
    <alternativeName>
        <fullName evidence="8">Acetohydroxy-acid synthase small subunit</fullName>
    </alternativeName>
</protein>
<dbReference type="EMBL" id="CP021422">
    <property type="protein sequence ID" value="ASB39997.1"/>
    <property type="molecule type" value="Genomic_DNA"/>
</dbReference>
<evidence type="ECO:0000256" key="4">
    <source>
        <dbReference type="ARBA" id="ARBA00011744"/>
    </source>
</evidence>
<dbReference type="InterPro" id="IPR004789">
    <property type="entry name" value="Acetalactate_synth_ssu"/>
</dbReference>
<keyword evidence="12" id="KW-1185">Reference proteome</keyword>
<dbReference type="NCBIfam" id="TIGR00119">
    <property type="entry name" value="acolac_sm"/>
    <property type="match status" value="1"/>
</dbReference>
<feature type="domain" description="ACT" evidence="9">
    <location>
        <begin position="5"/>
        <end position="79"/>
    </location>
</feature>
<dbReference type="InterPro" id="IPR039557">
    <property type="entry name" value="AHAS_ACT"/>
</dbReference>
<evidence type="ECO:0000313" key="11">
    <source>
        <dbReference type="EMBL" id="QQR29284.1"/>
    </source>
</evidence>
<evidence type="ECO:0000256" key="1">
    <source>
        <dbReference type="ARBA" id="ARBA00004974"/>
    </source>
</evidence>
<dbReference type="CDD" id="cd04878">
    <property type="entry name" value="ACT_AHAS"/>
    <property type="match status" value="1"/>
</dbReference>
<dbReference type="Gene3D" id="3.30.70.1150">
    <property type="entry name" value="ACT-like. Chain A, domain 2"/>
    <property type="match status" value="1"/>
</dbReference>
<keyword evidence="5 8" id="KW-0028">Amino-acid biosynthesis</keyword>
<comment type="pathway">
    <text evidence="1 8">Amino-acid biosynthesis; L-isoleucine biosynthesis; L-isoleucine from 2-oxobutanoate: step 1/4.</text>
</comment>
<name>A0A1Z2XNJ5_9FIRM</name>
<evidence type="ECO:0000259" key="9">
    <source>
        <dbReference type="PROSITE" id="PS51671"/>
    </source>
</evidence>
<dbReference type="PANTHER" id="PTHR30239:SF0">
    <property type="entry name" value="ACETOLACTATE SYNTHASE SMALL SUBUNIT 1, CHLOROPLASTIC"/>
    <property type="match status" value="1"/>
</dbReference>
<evidence type="ECO:0000256" key="8">
    <source>
        <dbReference type="RuleBase" id="RU368092"/>
    </source>
</evidence>
<keyword evidence="8 11" id="KW-0808">Transferase</keyword>
<gene>
    <name evidence="11" type="primary">ilvN</name>
    <name evidence="10" type="ORF">ADH66_04590</name>
    <name evidence="11" type="ORF">I5Q82_14655</name>
</gene>
<dbReference type="PANTHER" id="PTHR30239">
    <property type="entry name" value="ACETOLACTATE SYNTHASE SMALL SUBUNIT"/>
    <property type="match status" value="1"/>
</dbReference>
<evidence type="ECO:0000256" key="3">
    <source>
        <dbReference type="ARBA" id="ARBA00006341"/>
    </source>
</evidence>
<dbReference type="EC" id="2.2.1.6" evidence="8"/>
<accession>A0A1Z2XNJ5</accession>
<dbReference type="Pfam" id="PF22629">
    <property type="entry name" value="ACT_AHAS_ss"/>
    <property type="match status" value="1"/>
</dbReference>
<evidence type="ECO:0000256" key="6">
    <source>
        <dbReference type="ARBA" id="ARBA00023304"/>
    </source>
</evidence>
<dbReference type="RefSeq" id="WP_066535115.1">
    <property type="nucleotide sequence ID" value="NZ_CAJTCQ010000004.1"/>
</dbReference>
<dbReference type="NCBIfam" id="NF008864">
    <property type="entry name" value="PRK11895.1"/>
    <property type="match status" value="1"/>
</dbReference>
<dbReference type="GO" id="GO:0009099">
    <property type="term" value="P:L-valine biosynthetic process"/>
    <property type="evidence" value="ECO:0007669"/>
    <property type="project" value="UniProtKB-UniRule"/>
</dbReference>
<dbReference type="Proteomes" id="UP000596035">
    <property type="component" value="Chromosome"/>
</dbReference>
<dbReference type="InterPro" id="IPR019455">
    <property type="entry name" value="Acetolactate_synth_ssu_C"/>
</dbReference>
<comment type="subunit">
    <text evidence="4 8">Dimer of large and small chains.</text>
</comment>
<dbReference type="PROSITE" id="PS51671">
    <property type="entry name" value="ACT"/>
    <property type="match status" value="1"/>
</dbReference>
<keyword evidence="6 8" id="KW-0100">Branched-chain amino acid biosynthesis</keyword>
<evidence type="ECO:0000256" key="5">
    <source>
        <dbReference type="ARBA" id="ARBA00022605"/>
    </source>
</evidence>
<sequence length="169" mass="18883">MESFTLAVLVHNQFGVLNRVTSMFRRRRFNITSLSVSVTESDSRSRITITADGGGREKDQLIDQLYKLPVVVSIAEIKAEDCVVAELLLLKVQNKPELRSDIHAAAEAFGAKIVDYTRDSVVLQMVGTARNIDAFIEVMQDYTVLEICRTGVISLERGAMTIEKKAEIY</sequence>
<evidence type="ECO:0000313" key="12">
    <source>
        <dbReference type="Proteomes" id="UP000196710"/>
    </source>
</evidence>
<reference evidence="10" key="1">
    <citation type="journal article" date="2017" name="Genome Announc.">
        <title>High-Quality Whole-Genome Sequences of the Oligo-Mouse-Microbiota Bacterial Community.</title>
        <authorList>
            <person name="Garzetti D."/>
            <person name="Brugiroux S."/>
            <person name="Bunk B."/>
            <person name="Pukall R."/>
            <person name="McCoy K.D."/>
            <person name="Macpherson A.J."/>
            <person name="Stecher B."/>
        </authorList>
    </citation>
    <scope>NUCLEOTIDE SEQUENCE</scope>
    <source>
        <strain evidence="10">KB18</strain>
    </source>
</reference>
<dbReference type="AlphaFoldDB" id="A0A1Z2XNJ5"/>
<dbReference type="GO" id="GO:0009097">
    <property type="term" value="P:isoleucine biosynthetic process"/>
    <property type="evidence" value="ECO:0007669"/>
    <property type="project" value="UniProtKB-UniRule"/>
</dbReference>
<dbReference type="KEGG" id="amur:ADH66_04590"/>
<dbReference type="Pfam" id="PF10369">
    <property type="entry name" value="ALS_ss_C"/>
    <property type="match status" value="1"/>
</dbReference>
<dbReference type="SUPFAM" id="SSF55021">
    <property type="entry name" value="ACT-like"/>
    <property type="match status" value="2"/>
</dbReference>
<reference evidence="12" key="2">
    <citation type="submission" date="2017-05" db="EMBL/GenBank/DDBJ databases">
        <title>Improved OligoMM genomes.</title>
        <authorList>
            <person name="Garzetti D."/>
        </authorList>
    </citation>
    <scope>NUCLEOTIDE SEQUENCE [LARGE SCALE GENOMIC DNA]</scope>
    <source>
        <strain evidence="12">KB18</strain>
    </source>
</reference>
<evidence type="ECO:0000256" key="2">
    <source>
        <dbReference type="ARBA" id="ARBA00005025"/>
    </source>
</evidence>
<dbReference type="InterPro" id="IPR045865">
    <property type="entry name" value="ACT-like_dom_sf"/>
</dbReference>
<comment type="pathway">
    <text evidence="2 8">Amino-acid biosynthesis; L-valine biosynthesis; L-valine from pyruvate: step 1/4.</text>
</comment>
<dbReference type="InterPro" id="IPR002912">
    <property type="entry name" value="ACT_dom"/>
</dbReference>
<dbReference type="EMBL" id="CP065321">
    <property type="protein sequence ID" value="QQR29284.1"/>
    <property type="molecule type" value="Genomic_DNA"/>
</dbReference>
<dbReference type="GO" id="GO:1990610">
    <property type="term" value="F:acetolactate synthase regulator activity"/>
    <property type="evidence" value="ECO:0007669"/>
    <property type="project" value="UniProtKB-UniRule"/>
</dbReference>
<evidence type="ECO:0000256" key="7">
    <source>
        <dbReference type="ARBA" id="ARBA00048670"/>
    </source>
</evidence>
<evidence type="ECO:0000313" key="10">
    <source>
        <dbReference type="EMBL" id="ASB39997.1"/>
    </source>
</evidence>
<reference evidence="11 13" key="3">
    <citation type="submission" date="2020-11" db="EMBL/GenBank/DDBJ databases">
        <title>Closed and high quality bacterial genomes of the OMM12 community.</title>
        <authorList>
            <person name="Marbouty M."/>
            <person name="Lamy-Besnier Q."/>
            <person name="Debarbieux L."/>
            <person name="Koszul R."/>
        </authorList>
    </citation>
    <scope>NUCLEOTIDE SEQUENCE [LARGE SCALE GENOMIC DNA]</scope>
    <source>
        <strain evidence="11 13">KB18</strain>
    </source>
</reference>
<dbReference type="OrthoDB" id="9787365at2"/>
<comment type="catalytic activity">
    <reaction evidence="7 8">
        <text>2 pyruvate + H(+) = (2S)-2-acetolactate + CO2</text>
        <dbReference type="Rhea" id="RHEA:25249"/>
        <dbReference type="ChEBI" id="CHEBI:15361"/>
        <dbReference type="ChEBI" id="CHEBI:15378"/>
        <dbReference type="ChEBI" id="CHEBI:16526"/>
        <dbReference type="ChEBI" id="CHEBI:58476"/>
        <dbReference type="EC" id="2.2.1.6"/>
    </reaction>
</comment>
<dbReference type="InterPro" id="IPR027271">
    <property type="entry name" value="Acetolactate_synth/TF_NikR_C"/>
</dbReference>
<dbReference type="GO" id="GO:0005829">
    <property type="term" value="C:cytosol"/>
    <property type="evidence" value="ECO:0007669"/>
    <property type="project" value="TreeGrafter"/>
</dbReference>
<dbReference type="Gene3D" id="3.30.70.260">
    <property type="match status" value="1"/>
</dbReference>
<comment type="similarity">
    <text evidence="3 8">Belongs to the acetolactate synthase small subunit family.</text>
</comment>
<comment type="function">
    <text evidence="8">Catalyzes the conversion of 2 pyruvate molecules into acetolactate in the first common step of the biosynthetic pathway of the branched-amino acids such as leucine, isoleucine, and valine.</text>
</comment>